<name>A0A9W4NEP2_9EURO</name>
<gene>
    <name evidence="1" type="ORF">PSALAMII_LOCUS3387</name>
</gene>
<keyword evidence="2" id="KW-1185">Reference proteome</keyword>
<dbReference type="AlphaFoldDB" id="A0A9W4NEP2"/>
<reference evidence="1" key="1">
    <citation type="submission" date="2021-07" db="EMBL/GenBank/DDBJ databases">
        <authorList>
            <person name="Branca A.L. A."/>
        </authorList>
    </citation>
    <scope>NUCLEOTIDE SEQUENCE</scope>
</reference>
<protein>
    <submittedName>
        <fullName evidence="1">Uncharacterized protein</fullName>
    </submittedName>
</protein>
<dbReference type="OrthoDB" id="3934656at2759"/>
<accession>A0A9W4NEP2</accession>
<organism evidence="1 2">
    <name type="scientific">Penicillium salamii</name>
    <dbReference type="NCBI Taxonomy" id="1612424"/>
    <lineage>
        <taxon>Eukaryota</taxon>
        <taxon>Fungi</taxon>
        <taxon>Dikarya</taxon>
        <taxon>Ascomycota</taxon>
        <taxon>Pezizomycotina</taxon>
        <taxon>Eurotiomycetes</taxon>
        <taxon>Eurotiomycetidae</taxon>
        <taxon>Eurotiales</taxon>
        <taxon>Aspergillaceae</taxon>
        <taxon>Penicillium</taxon>
    </lineage>
</organism>
<evidence type="ECO:0000313" key="1">
    <source>
        <dbReference type="EMBL" id="CAG8355740.1"/>
    </source>
</evidence>
<comment type="caution">
    <text evidence="1">The sequence shown here is derived from an EMBL/GenBank/DDBJ whole genome shotgun (WGS) entry which is preliminary data.</text>
</comment>
<dbReference type="EMBL" id="CAJVPG010000119">
    <property type="protein sequence ID" value="CAG8355740.1"/>
    <property type="molecule type" value="Genomic_DNA"/>
</dbReference>
<evidence type="ECO:0000313" key="2">
    <source>
        <dbReference type="Proteomes" id="UP001152649"/>
    </source>
</evidence>
<proteinExistence type="predicted"/>
<dbReference type="Proteomes" id="UP001152649">
    <property type="component" value="Unassembled WGS sequence"/>
</dbReference>
<sequence>MARNKCCRRQFEGSVSKACDVTLANSLDLEQIHEDHDAGFFIEKKVAVGIARRFVRDITDVLGISFTSLLSLIL</sequence>